<comment type="caution">
    <text evidence="1">The sequence shown here is derived from an EMBL/GenBank/DDBJ whole genome shotgun (WGS) entry which is preliminary data.</text>
</comment>
<proteinExistence type="predicted"/>
<evidence type="ECO:0000313" key="2">
    <source>
        <dbReference type="Proteomes" id="UP000070620"/>
    </source>
</evidence>
<reference evidence="1 2" key="1">
    <citation type="submission" date="2016-01" db="EMBL/GenBank/DDBJ databases">
        <title>Whole genome sequence and analysis of Micromonospora rosaria DSM 803, which can produce antibacterial substance rosamicin.</title>
        <authorList>
            <person name="Yang H."/>
            <person name="He X."/>
            <person name="Zhu D."/>
        </authorList>
    </citation>
    <scope>NUCLEOTIDE SEQUENCE [LARGE SCALE GENOMIC DNA]</scope>
    <source>
        <strain evidence="1 2">DSM 803</strain>
    </source>
</reference>
<dbReference type="OrthoDB" id="3697028at2"/>
<sequence length="158" mass="17022">MPAVRDVVRDVVAEVAPQELPLVDGLAAYDDDTVIRRLGRAGPRREPLGFGWGEVVGLLTPVVWLVLDQVAQRLAGAAVDEATDRGRGLLRRLVRGRRAPATIPPLTADQLPEVRQEVCDLLVRRGVAAPTATEIADAVLRRLDPDPGDPPDTPRPAP</sequence>
<keyword evidence="2" id="KW-1185">Reference proteome</keyword>
<protein>
    <submittedName>
        <fullName evidence="1">Uncharacterized protein</fullName>
    </submittedName>
</protein>
<name>A0A136PQY4_9ACTN</name>
<organism evidence="1 2">
    <name type="scientific">Micromonospora rosaria</name>
    <dbReference type="NCBI Taxonomy" id="47874"/>
    <lineage>
        <taxon>Bacteria</taxon>
        <taxon>Bacillati</taxon>
        <taxon>Actinomycetota</taxon>
        <taxon>Actinomycetes</taxon>
        <taxon>Micromonosporales</taxon>
        <taxon>Micromonosporaceae</taxon>
        <taxon>Micromonospora</taxon>
    </lineage>
</organism>
<dbReference type="RefSeq" id="WP_067366745.1">
    <property type="nucleotide sequence ID" value="NZ_JBIUBN010000009.1"/>
</dbReference>
<evidence type="ECO:0000313" key="1">
    <source>
        <dbReference type="EMBL" id="KXK60875.1"/>
    </source>
</evidence>
<accession>A0A136PQY4</accession>
<dbReference type="EMBL" id="LRQV01000056">
    <property type="protein sequence ID" value="KXK60875.1"/>
    <property type="molecule type" value="Genomic_DNA"/>
</dbReference>
<gene>
    <name evidence="1" type="ORF">AWW66_16470</name>
</gene>
<dbReference type="AlphaFoldDB" id="A0A136PQY4"/>
<dbReference type="Proteomes" id="UP000070620">
    <property type="component" value="Unassembled WGS sequence"/>
</dbReference>